<evidence type="ECO:0000256" key="1">
    <source>
        <dbReference type="ARBA" id="ARBA00009117"/>
    </source>
</evidence>
<keyword evidence="2" id="KW-0413">Isomerase</keyword>
<dbReference type="PANTHER" id="PTHR43475:SF2">
    <property type="entry name" value="RIBOSE 1,5-BISPHOSPHATE ISOMERASE"/>
    <property type="match status" value="1"/>
</dbReference>
<dbReference type="AlphaFoldDB" id="A0A0U9HIJ4"/>
<comment type="similarity">
    <text evidence="1">Belongs to the eIF-2B alpha/beta/delta subunits family. MtnA subfamily.</text>
</comment>
<dbReference type="Gene3D" id="1.20.120.420">
    <property type="entry name" value="translation initiation factor eif-2b, domain 1"/>
    <property type="match status" value="1"/>
</dbReference>
<accession>A0A0U9HIJ4</accession>
<dbReference type="OrthoDB" id="9803436at2"/>
<sequence length="317" mass="35917">MEVKDIEFKSADHVIEEIRNMNVKGGSPFGRAAAWAFKLVSEQETFSSKDSLINRYEDVAKQIIDLKPTMATIYNTWYIVKNTLKKIENVKDVERVKKEVSHVCSNIIDYSFEAVSRVGEYGSNLVQENDIIMMHSYSSTLMEIFIKAAEKGKNFTVICTESRPLRESRVAIKILQKLNIRAIYITDASIYEFLPKADYVIMGADSICYDGSVANKMGTAMISKLACLCKKPVYIASELYKLDLRTLYGYKIKLERRSETEIVSKGDFDSLDGIEIINQFFDLTPATDLKSIICEYGIVSPAQIAGFWSKLEGKVME</sequence>
<organism evidence="2">
    <name type="scientific">Tepidanaerobacter syntrophicus</name>
    <dbReference type="NCBI Taxonomy" id="224999"/>
    <lineage>
        <taxon>Bacteria</taxon>
        <taxon>Bacillati</taxon>
        <taxon>Bacillota</taxon>
        <taxon>Clostridia</taxon>
        <taxon>Thermosediminibacterales</taxon>
        <taxon>Tepidanaerobacteraceae</taxon>
        <taxon>Tepidanaerobacter</taxon>
    </lineage>
</organism>
<dbReference type="InterPro" id="IPR027363">
    <property type="entry name" value="M1Pi_N"/>
</dbReference>
<dbReference type="GO" id="GO:0046523">
    <property type="term" value="F:S-methyl-5-thioribose-1-phosphate isomerase activity"/>
    <property type="evidence" value="ECO:0007669"/>
    <property type="project" value="TreeGrafter"/>
</dbReference>
<proteinExistence type="inferred from homology"/>
<dbReference type="Proteomes" id="UP000062160">
    <property type="component" value="Unassembled WGS sequence"/>
</dbReference>
<name>A0A0U9HIJ4_9FIRM</name>
<dbReference type="Pfam" id="PF01008">
    <property type="entry name" value="IF-2B"/>
    <property type="match status" value="1"/>
</dbReference>
<dbReference type="EMBL" id="DF977001">
    <property type="protein sequence ID" value="GAQ25116.1"/>
    <property type="molecule type" value="Genomic_DNA"/>
</dbReference>
<dbReference type="InterPro" id="IPR042529">
    <property type="entry name" value="IF_2B-like_C"/>
</dbReference>
<dbReference type="InterPro" id="IPR000649">
    <property type="entry name" value="IF-2B-related"/>
</dbReference>
<dbReference type="InterPro" id="IPR037171">
    <property type="entry name" value="NagB/RpiA_transferase-like"/>
</dbReference>
<dbReference type="PANTHER" id="PTHR43475">
    <property type="entry name" value="METHYLTHIORIBOSE-1-PHOSPHATE ISOMERASE"/>
    <property type="match status" value="1"/>
</dbReference>
<dbReference type="SUPFAM" id="SSF100950">
    <property type="entry name" value="NagB/RpiA/CoA transferase-like"/>
    <property type="match status" value="1"/>
</dbReference>
<dbReference type="RefSeq" id="WP_059032531.1">
    <property type="nucleotide sequence ID" value="NZ_BSDN01000002.1"/>
</dbReference>
<keyword evidence="3" id="KW-1185">Reference proteome</keyword>
<dbReference type="STRING" id="224999.GCA_001485475_01131"/>
<dbReference type="GO" id="GO:0019509">
    <property type="term" value="P:L-methionine salvage from methylthioadenosine"/>
    <property type="evidence" value="ECO:0007669"/>
    <property type="project" value="TreeGrafter"/>
</dbReference>
<gene>
    <name evidence="2" type="ORF">TSYNT_7134</name>
</gene>
<evidence type="ECO:0000313" key="3">
    <source>
        <dbReference type="Proteomes" id="UP000062160"/>
    </source>
</evidence>
<protein>
    <submittedName>
        <fullName evidence="2">Ribose 1,5-bisphosphate isomerase</fullName>
    </submittedName>
</protein>
<evidence type="ECO:0000313" key="2">
    <source>
        <dbReference type="EMBL" id="GAQ25116.1"/>
    </source>
</evidence>
<reference evidence="2" key="1">
    <citation type="journal article" date="2016" name="Genome Announc.">
        <title>Draft Genome Sequence of the Syntrophic Lactate-Degrading Bacterium Tepidanaerobacter syntrophicus JLT.</title>
        <authorList>
            <person name="Matsuura N."/>
            <person name="Ohashi A."/>
            <person name="Tourlousse D.M."/>
            <person name="Sekiguchi Y."/>
        </authorList>
    </citation>
    <scope>NUCLEOTIDE SEQUENCE [LARGE SCALE GENOMIC DNA]</scope>
    <source>
        <strain evidence="2">JL</strain>
    </source>
</reference>
<dbReference type="Gene3D" id="3.40.50.10470">
    <property type="entry name" value="Translation initiation factor eif-2b, domain 2"/>
    <property type="match status" value="1"/>
</dbReference>